<comment type="caution">
    <text evidence="4">The sequence shown here is derived from an EMBL/GenBank/DDBJ whole genome shotgun (WGS) entry which is preliminary data.</text>
</comment>
<dbReference type="STRING" id="1448321.A0A317WD66"/>
<dbReference type="GO" id="GO:0016491">
    <property type="term" value="F:oxidoreductase activity"/>
    <property type="evidence" value="ECO:0007669"/>
    <property type="project" value="UniProtKB-KW"/>
</dbReference>
<dbReference type="InterPro" id="IPR036291">
    <property type="entry name" value="NAD(P)-bd_dom_sf"/>
</dbReference>
<reference evidence="4 5" key="1">
    <citation type="submission" date="2016-12" db="EMBL/GenBank/DDBJ databases">
        <title>The genomes of Aspergillus section Nigri reveals drivers in fungal speciation.</title>
        <authorList>
            <consortium name="DOE Joint Genome Institute"/>
            <person name="Vesth T.C."/>
            <person name="Nybo J."/>
            <person name="Theobald S."/>
            <person name="Brandl J."/>
            <person name="Frisvad J.C."/>
            <person name="Nielsen K.F."/>
            <person name="Lyhne E.K."/>
            <person name="Kogle M.E."/>
            <person name="Kuo A."/>
            <person name="Riley R."/>
            <person name="Clum A."/>
            <person name="Nolan M."/>
            <person name="Lipzen A."/>
            <person name="Salamov A."/>
            <person name="Henrissat B."/>
            <person name="Wiebenga A."/>
            <person name="De Vries R.P."/>
            <person name="Grigoriev I.V."/>
            <person name="Mortensen U.H."/>
            <person name="Andersen M.R."/>
            <person name="Baker S.E."/>
        </authorList>
    </citation>
    <scope>NUCLEOTIDE SEQUENCE [LARGE SCALE GENOMIC DNA]</scope>
    <source>
        <strain evidence="4 5">CBS 117.55</strain>
    </source>
</reference>
<accession>A0A317WD66</accession>
<evidence type="ECO:0000256" key="3">
    <source>
        <dbReference type="ARBA" id="ARBA00023002"/>
    </source>
</evidence>
<dbReference type="Gene3D" id="3.40.50.720">
    <property type="entry name" value="NAD(P)-binding Rossmann-like Domain"/>
    <property type="match status" value="1"/>
</dbReference>
<dbReference type="RefSeq" id="XP_025399375.1">
    <property type="nucleotide sequence ID" value="XM_025541106.1"/>
</dbReference>
<proteinExistence type="inferred from homology"/>
<evidence type="ECO:0000256" key="1">
    <source>
        <dbReference type="ARBA" id="ARBA00006484"/>
    </source>
</evidence>
<dbReference type="VEuPathDB" id="FungiDB:BO70DRAFT_336466"/>
<dbReference type="OrthoDB" id="542013at2759"/>
<evidence type="ECO:0000313" key="4">
    <source>
        <dbReference type="EMBL" id="PWY82110.1"/>
    </source>
</evidence>
<organism evidence="4 5">
    <name type="scientific">Aspergillus heteromorphus CBS 117.55</name>
    <dbReference type="NCBI Taxonomy" id="1448321"/>
    <lineage>
        <taxon>Eukaryota</taxon>
        <taxon>Fungi</taxon>
        <taxon>Dikarya</taxon>
        <taxon>Ascomycota</taxon>
        <taxon>Pezizomycotina</taxon>
        <taxon>Eurotiomycetes</taxon>
        <taxon>Eurotiomycetidae</taxon>
        <taxon>Eurotiales</taxon>
        <taxon>Aspergillaceae</taxon>
        <taxon>Aspergillus</taxon>
        <taxon>Aspergillus subgen. Circumdati</taxon>
    </lineage>
</organism>
<dbReference type="InterPro" id="IPR002347">
    <property type="entry name" value="SDR_fam"/>
</dbReference>
<keyword evidence="5" id="KW-1185">Reference proteome</keyword>
<dbReference type="GeneID" id="37063343"/>
<keyword evidence="3" id="KW-0560">Oxidoreductase</keyword>
<name>A0A317WD66_9EURO</name>
<dbReference type="SUPFAM" id="SSF51735">
    <property type="entry name" value="NAD(P)-binding Rossmann-fold domains"/>
    <property type="match status" value="1"/>
</dbReference>
<dbReference type="PRINTS" id="PR00081">
    <property type="entry name" value="GDHRDH"/>
</dbReference>
<dbReference type="PANTHER" id="PTHR24320:SF252">
    <property type="entry name" value="DEHYDROGENASE_REDUCTASE FAMILY PROTEIN, PUTATIVE (AFU_ORTHOLOGUE AFUA_3G08550)-RELATED"/>
    <property type="match status" value="1"/>
</dbReference>
<protein>
    <submittedName>
        <fullName evidence="4">Putative short-chain dehydrogenase</fullName>
    </submittedName>
</protein>
<sequence length="328" mass="36279">MPQSSIIPTPAGTSLKGKTCLITGANTGIGLEIARQLLALNASRVIITSRDVSKGQAAVAALRKDSEVTSKNPTAIVETFHLDLDDYRSVMKFCEQVKGEVRELDILICNGGTNIMDFQRSKTGHERVMQVNCYSHFLLILELLPLLKSTSLKRGTPSRLTIVGSGTQHYHTLSKTPLRANENVLSHWDDTNIYQGLSRYSDSKLTINAFIRRLANTVPDTEVIINNFCPGMVAGTALDAGIPIWLRAIMRVLRRFRGRTLEQAGWMAMHVVAVAGRETHGKFFQNNRVDAGPPFLQSPAGVEYIDRLWSDFLGDVIPLDTGLEVFKE</sequence>
<comment type="similarity">
    <text evidence="1">Belongs to the short-chain dehydrogenases/reductases (SDR) family.</text>
</comment>
<dbReference type="PANTHER" id="PTHR24320">
    <property type="entry name" value="RETINOL DEHYDROGENASE"/>
    <property type="match status" value="1"/>
</dbReference>
<dbReference type="Pfam" id="PF00106">
    <property type="entry name" value="adh_short"/>
    <property type="match status" value="1"/>
</dbReference>
<dbReference type="AlphaFoldDB" id="A0A317WD66"/>
<evidence type="ECO:0000256" key="2">
    <source>
        <dbReference type="ARBA" id="ARBA00022857"/>
    </source>
</evidence>
<keyword evidence="2" id="KW-0521">NADP</keyword>
<dbReference type="EMBL" id="MSFL01000012">
    <property type="protein sequence ID" value="PWY82110.1"/>
    <property type="molecule type" value="Genomic_DNA"/>
</dbReference>
<dbReference type="Proteomes" id="UP000247233">
    <property type="component" value="Unassembled WGS sequence"/>
</dbReference>
<evidence type="ECO:0000313" key="5">
    <source>
        <dbReference type="Proteomes" id="UP000247233"/>
    </source>
</evidence>
<gene>
    <name evidence="4" type="ORF">BO70DRAFT_336466</name>
</gene>